<feature type="compositionally biased region" description="Basic and acidic residues" evidence="1">
    <location>
        <begin position="205"/>
        <end position="218"/>
    </location>
</feature>
<evidence type="ECO:0000313" key="2">
    <source>
        <dbReference type="EMBL" id="KAJ0202006.1"/>
    </source>
</evidence>
<comment type="caution">
    <text evidence="2">The sequence shown here is derived from an EMBL/GenBank/DDBJ whole genome shotgun (WGS) entry which is preliminary data.</text>
</comment>
<protein>
    <submittedName>
        <fullName evidence="2">Uncharacterized protein</fullName>
    </submittedName>
</protein>
<organism evidence="2 3">
    <name type="scientific">Lactuca sativa</name>
    <name type="common">Garden lettuce</name>
    <dbReference type="NCBI Taxonomy" id="4236"/>
    <lineage>
        <taxon>Eukaryota</taxon>
        <taxon>Viridiplantae</taxon>
        <taxon>Streptophyta</taxon>
        <taxon>Embryophyta</taxon>
        <taxon>Tracheophyta</taxon>
        <taxon>Spermatophyta</taxon>
        <taxon>Magnoliopsida</taxon>
        <taxon>eudicotyledons</taxon>
        <taxon>Gunneridae</taxon>
        <taxon>Pentapetalae</taxon>
        <taxon>asterids</taxon>
        <taxon>campanulids</taxon>
        <taxon>Asterales</taxon>
        <taxon>Asteraceae</taxon>
        <taxon>Cichorioideae</taxon>
        <taxon>Cichorieae</taxon>
        <taxon>Lactucinae</taxon>
        <taxon>Lactuca</taxon>
    </lineage>
</organism>
<name>A0A9R1V981_LACSA</name>
<dbReference type="Proteomes" id="UP000235145">
    <property type="component" value="Unassembled WGS sequence"/>
</dbReference>
<gene>
    <name evidence="2" type="ORF">LSAT_V11C600316160</name>
</gene>
<sequence length="242" mass="27751">MLFKVLRLCTGLKNLFVIVFPTRMTTRQLFKSLIVCGNVKCINLYIQQDIFLNSGVFYKDIVGVACEEVEQGLYGCIMRLVPEQEPVCGHHMDLRHLILNFLPYESSLHTKKQNRLVQSRLYDMVFVKFNHGLGRRVKHKEKDPNILQKIDESNEWLMGRLEEENDDDIILFGEMRDVAHASGAYESSYLTRASRAQNDGARPSGIDKRKALESKVEEDIGSECGGDDVVQVNDDDDHFAFF</sequence>
<reference evidence="2 3" key="1">
    <citation type="journal article" date="2017" name="Nat. Commun.">
        <title>Genome assembly with in vitro proximity ligation data and whole-genome triplication in lettuce.</title>
        <authorList>
            <person name="Reyes-Chin-Wo S."/>
            <person name="Wang Z."/>
            <person name="Yang X."/>
            <person name="Kozik A."/>
            <person name="Arikit S."/>
            <person name="Song C."/>
            <person name="Xia L."/>
            <person name="Froenicke L."/>
            <person name="Lavelle D.O."/>
            <person name="Truco M.J."/>
            <person name="Xia R."/>
            <person name="Zhu S."/>
            <person name="Xu C."/>
            <person name="Xu H."/>
            <person name="Xu X."/>
            <person name="Cox K."/>
            <person name="Korf I."/>
            <person name="Meyers B.C."/>
            <person name="Michelmore R.W."/>
        </authorList>
    </citation>
    <scope>NUCLEOTIDE SEQUENCE [LARGE SCALE GENOMIC DNA]</scope>
    <source>
        <strain evidence="3">cv. Salinas</strain>
        <tissue evidence="2">Seedlings</tissue>
    </source>
</reference>
<keyword evidence="3" id="KW-1185">Reference proteome</keyword>
<dbReference type="AlphaFoldDB" id="A0A9R1V981"/>
<evidence type="ECO:0000256" key="1">
    <source>
        <dbReference type="SAM" id="MobiDB-lite"/>
    </source>
</evidence>
<evidence type="ECO:0000313" key="3">
    <source>
        <dbReference type="Proteomes" id="UP000235145"/>
    </source>
</evidence>
<feature type="region of interest" description="Disordered" evidence="1">
    <location>
        <begin position="193"/>
        <end position="229"/>
    </location>
</feature>
<proteinExistence type="predicted"/>
<accession>A0A9R1V981</accession>
<dbReference type="EMBL" id="NBSK02000006">
    <property type="protein sequence ID" value="KAJ0202006.1"/>
    <property type="molecule type" value="Genomic_DNA"/>
</dbReference>